<dbReference type="RefSeq" id="WP_344327362.1">
    <property type="nucleotide sequence ID" value="NZ_BAAASZ010000034.1"/>
</dbReference>
<feature type="domain" description="Histidine kinase/HSP90-like ATPase" evidence="2">
    <location>
        <begin position="17"/>
        <end position="111"/>
    </location>
</feature>
<dbReference type="InterPro" id="IPR036890">
    <property type="entry name" value="HATPase_C_sf"/>
</dbReference>
<dbReference type="Proteomes" id="UP001501638">
    <property type="component" value="Unassembled WGS sequence"/>
</dbReference>
<gene>
    <name evidence="3" type="ORF">GCM10010405_49470</name>
</gene>
<dbReference type="Gene3D" id="3.30.565.10">
    <property type="entry name" value="Histidine kinase-like ATPase, C-terminal domain"/>
    <property type="match status" value="1"/>
</dbReference>
<comment type="caution">
    <text evidence="3">The sequence shown here is derived from an EMBL/GenBank/DDBJ whole genome shotgun (WGS) entry which is preliminary data.</text>
</comment>
<dbReference type="PANTHER" id="PTHR35526:SF3">
    <property type="entry name" value="ANTI-SIGMA-F FACTOR RSBW"/>
    <property type="match status" value="1"/>
</dbReference>
<dbReference type="InterPro" id="IPR003594">
    <property type="entry name" value="HATPase_dom"/>
</dbReference>
<keyword evidence="4" id="KW-1185">Reference proteome</keyword>
<sequence length="208" mass="23027">MRLDHCLSRKRWELSFLAEPEEVAVLRRVVRTHLTLWGFPELIDEAQLCVSELVANVIRHVGVGTPVTLAVSTNRTRLRIELSDPDTRALPTLLGATDDQESGRGLALLDSVTAGWGVYLREDTKVTWCELDAGLVCGAHVTRADAVLTLYGSDHSTSTARGATEETAVQLITDVLHWLRAHGHDPDTALDHARKRFCSMPAQATRWN</sequence>
<proteinExistence type="predicted"/>
<organism evidence="3 4">
    <name type="scientific">Streptomyces macrosporus</name>
    <dbReference type="NCBI Taxonomy" id="44032"/>
    <lineage>
        <taxon>Bacteria</taxon>
        <taxon>Bacillati</taxon>
        <taxon>Actinomycetota</taxon>
        <taxon>Actinomycetes</taxon>
        <taxon>Kitasatosporales</taxon>
        <taxon>Streptomycetaceae</taxon>
        <taxon>Streptomyces</taxon>
    </lineage>
</organism>
<evidence type="ECO:0000259" key="2">
    <source>
        <dbReference type="Pfam" id="PF13581"/>
    </source>
</evidence>
<dbReference type="CDD" id="cd16936">
    <property type="entry name" value="HATPase_RsbW-like"/>
    <property type="match status" value="1"/>
</dbReference>
<accession>A0ABN3KGH6</accession>
<name>A0ABN3KGH6_9ACTN</name>
<evidence type="ECO:0000256" key="1">
    <source>
        <dbReference type="ARBA" id="ARBA00022527"/>
    </source>
</evidence>
<keyword evidence="1" id="KW-0808">Transferase</keyword>
<evidence type="ECO:0000313" key="4">
    <source>
        <dbReference type="Proteomes" id="UP001501638"/>
    </source>
</evidence>
<dbReference type="EMBL" id="BAAASZ010000034">
    <property type="protein sequence ID" value="GAA2459315.1"/>
    <property type="molecule type" value="Genomic_DNA"/>
</dbReference>
<dbReference type="SUPFAM" id="SSF55874">
    <property type="entry name" value="ATPase domain of HSP90 chaperone/DNA topoisomerase II/histidine kinase"/>
    <property type="match status" value="1"/>
</dbReference>
<keyword evidence="1" id="KW-0723">Serine/threonine-protein kinase</keyword>
<keyword evidence="1" id="KW-0418">Kinase</keyword>
<protein>
    <recommendedName>
        <fullName evidence="2">Histidine kinase/HSP90-like ATPase domain-containing protein</fullName>
    </recommendedName>
</protein>
<evidence type="ECO:0000313" key="3">
    <source>
        <dbReference type="EMBL" id="GAA2459315.1"/>
    </source>
</evidence>
<dbReference type="Pfam" id="PF13581">
    <property type="entry name" value="HATPase_c_2"/>
    <property type="match status" value="1"/>
</dbReference>
<dbReference type="PANTHER" id="PTHR35526">
    <property type="entry name" value="ANTI-SIGMA-F FACTOR RSBW-RELATED"/>
    <property type="match status" value="1"/>
</dbReference>
<dbReference type="InterPro" id="IPR050267">
    <property type="entry name" value="Anti-sigma-factor_SerPK"/>
</dbReference>
<reference evidence="3 4" key="1">
    <citation type="journal article" date="2019" name="Int. J. Syst. Evol. Microbiol.">
        <title>The Global Catalogue of Microorganisms (GCM) 10K type strain sequencing project: providing services to taxonomists for standard genome sequencing and annotation.</title>
        <authorList>
            <consortium name="The Broad Institute Genomics Platform"/>
            <consortium name="The Broad Institute Genome Sequencing Center for Infectious Disease"/>
            <person name="Wu L."/>
            <person name="Ma J."/>
        </authorList>
    </citation>
    <scope>NUCLEOTIDE SEQUENCE [LARGE SCALE GENOMIC DNA]</scope>
    <source>
        <strain evidence="3 4">JCM 6305</strain>
    </source>
</reference>